<proteinExistence type="predicted"/>
<dbReference type="EMBL" id="CVQI01022223">
    <property type="protein sequence ID" value="CRK29599.1"/>
    <property type="molecule type" value="Genomic_DNA"/>
</dbReference>
<dbReference type="Proteomes" id="UP000045706">
    <property type="component" value="Unassembled WGS sequence"/>
</dbReference>
<evidence type="ECO:0000313" key="2">
    <source>
        <dbReference type="EMBL" id="CRK29599.1"/>
    </source>
</evidence>
<accession>A0A0G4M5P9</accession>
<organism evidence="2 3">
    <name type="scientific">Verticillium longisporum</name>
    <name type="common">Verticillium dahliae var. longisporum</name>
    <dbReference type="NCBI Taxonomy" id="100787"/>
    <lineage>
        <taxon>Eukaryota</taxon>
        <taxon>Fungi</taxon>
        <taxon>Dikarya</taxon>
        <taxon>Ascomycota</taxon>
        <taxon>Pezizomycotina</taxon>
        <taxon>Sordariomycetes</taxon>
        <taxon>Hypocreomycetidae</taxon>
        <taxon>Glomerellales</taxon>
        <taxon>Plectosphaerellaceae</taxon>
        <taxon>Verticillium</taxon>
    </lineage>
</organism>
<feature type="compositionally biased region" description="Basic and acidic residues" evidence="1">
    <location>
        <begin position="33"/>
        <end position="58"/>
    </location>
</feature>
<feature type="region of interest" description="Disordered" evidence="1">
    <location>
        <begin position="33"/>
        <end position="83"/>
    </location>
</feature>
<reference evidence="3" key="1">
    <citation type="submission" date="2015-05" db="EMBL/GenBank/DDBJ databases">
        <authorList>
            <person name="Fogelqvist Johan"/>
        </authorList>
    </citation>
    <scope>NUCLEOTIDE SEQUENCE [LARGE SCALE GENOMIC DNA]</scope>
</reference>
<evidence type="ECO:0000313" key="3">
    <source>
        <dbReference type="Proteomes" id="UP000045706"/>
    </source>
</evidence>
<gene>
    <name evidence="2" type="ORF">BN1723_000531</name>
</gene>
<evidence type="ECO:0000256" key="1">
    <source>
        <dbReference type="SAM" id="MobiDB-lite"/>
    </source>
</evidence>
<feature type="compositionally biased region" description="Low complexity" evidence="1">
    <location>
        <begin position="59"/>
        <end position="70"/>
    </location>
</feature>
<sequence length="83" mass="9532">MSDGAREREEKYDQWLENMRTIEALREYIRDRIARKDFDEKSEGRESSPDAMDVDSRRTTPAPTSAVSPAPAAPLYPVLRMSN</sequence>
<dbReference type="AlphaFoldDB" id="A0A0G4M5P9"/>
<name>A0A0G4M5P9_VERLO</name>
<feature type="non-terminal residue" evidence="2">
    <location>
        <position position="83"/>
    </location>
</feature>
<protein>
    <submittedName>
        <fullName evidence="2">Uncharacterized protein</fullName>
    </submittedName>
</protein>